<dbReference type="PRINTS" id="PR00421">
    <property type="entry name" value="THIOREDOXIN"/>
</dbReference>
<reference evidence="9" key="1">
    <citation type="submission" date="2020-07" db="EMBL/GenBank/DDBJ databases">
        <title>Genome sequence and genetic diversity analysis of an under-domesticated orphan crop, white fonio (Digitaria exilis).</title>
        <authorList>
            <person name="Bennetzen J.L."/>
            <person name="Chen S."/>
            <person name="Ma X."/>
            <person name="Wang X."/>
            <person name="Yssel A.E.J."/>
            <person name="Chaluvadi S.R."/>
            <person name="Johnson M."/>
            <person name="Gangashetty P."/>
            <person name="Hamidou F."/>
            <person name="Sanogo M.D."/>
            <person name="Zwaenepoel A."/>
            <person name="Wallace J."/>
            <person name="Van De Peer Y."/>
            <person name="Van Deynze A."/>
        </authorList>
    </citation>
    <scope>NUCLEOTIDE SEQUENCE</scope>
    <source>
        <tissue evidence="9">Leaves</tissue>
    </source>
</reference>
<feature type="region of interest" description="Disordered" evidence="6">
    <location>
        <begin position="509"/>
        <end position="528"/>
    </location>
</feature>
<comment type="function">
    <text evidence="5">Acts as a protein-folding catalyst that interacts with nascent polypeptides to catalyze the formation, isomerization, and reduction or oxidation of disulfide bonds. May play a role in storage protein biogenesis.</text>
</comment>
<dbReference type="OrthoDB" id="427280at2759"/>
<dbReference type="CDD" id="cd02995">
    <property type="entry name" value="PDI_a_PDI_a'_C"/>
    <property type="match status" value="1"/>
</dbReference>
<dbReference type="InterPro" id="IPR036249">
    <property type="entry name" value="Thioredoxin-like_sf"/>
</dbReference>
<evidence type="ECO:0000313" key="10">
    <source>
        <dbReference type="Proteomes" id="UP000636709"/>
    </source>
</evidence>
<dbReference type="FunFam" id="3.40.30.10:FF:000107">
    <property type="entry name" value="Protein disulfide-isomerase 5-2"/>
    <property type="match status" value="1"/>
</dbReference>
<dbReference type="AlphaFoldDB" id="A0A835EUH9"/>
<dbReference type="GO" id="GO:0003756">
    <property type="term" value="F:protein disulfide isomerase activity"/>
    <property type="evidence" value="ECO:0007669"/>
    <property type="project" value="TreeGrafter"/>
</dbReference>
<proteinExistence type="inferred from homology"/>
<gene>
    <name evidence="9" type="ORF">HU200_027293</name>
</gene>
<evidence type="ECO:0000256" key="1">
    <source>
        <dbReference type="ARBA" id="ARBA00006347"/>
    </source>
</evidence>
<keyword evidence="10" id="KW-1185">Reference proteome</keyword>
<keyword evidence="4" id="KW-0676">Redox-active center</keyword>
<comment type="caution">
    <text evidence="9">The sequence shown here is derived from an EMBL/GenBank/DDBJ whole genome shotgun (WGS) entry which is preliminary data.</text>
</comment>
<evidence type="ECO:0000313" key="9">
    <source>
        <dbReference type="EMBL" id="KAF8714768.1"/>
    </source>
</evidence>
<evidence type="ECO:0000256" key="6">
    <source>
        <dbReference type="SAM" id="MobiDB-lite"/>
    </source>
</evidence>
<feature type="signal peptide" evidence="7">
    <location>
        <begin position="1"/>
        <end position="26"/>
    </location>
</feature>
<dbReference type="Pfam" id="PF00085">
    <property type="entry name" value="Thioredoxin"/>
    <property type="match status" value="2"/>
</dbReference>
<dbReference type="GO" id="GO:0005783">
    <property type="term" value="C:endoplasmic reticulum"/>
    <property type="evidence" value="ECO:0007669"/>
    <property type="project" value="TreeGrafter"/>
</dbReference>
<protein>
    <recommendedName>
        <fullName evidence="8">Thioredoxin domain-containing protein</fullName>
    </recommendedName>
</protein>
<evidence type="ECO:0000256" key="2">
    <source>
        <dbReference type="ARBA" id="ARBA00022729"/>
    </source>
</evidence>
<dbReference type="Pfam" id="PF13848">
    <property type="entry name" value="Thioredoxin_6"/>
    <property type="match status" value="1"/>
</dbReference>
<dbReference type="PANTHER" id="PTHR18929">
    <property type="entry name" value="PROTEIN DISULFIDE ISOMERASE"/>
    <property type="match status" value="1"/>
</dbReference>
<feature type="domain" description="Thioredoxin" evidence="8">
    <location>
        <begin position="17"/>
        <end position="158"/>
    </location>
</feature>
<evidence type="ECO:0000256" key="4">
    <source>
        <dbReference type="ARBA" id="ARBA00023284"/>
    </source>
</evidence>
<dbReference type="Proteomes" id="UP000636709">
    <property type="component" value="Unassembled WGS sequence"/>
</dbReference>
<evidence type="ECO:0000259" key="8">
    <source>
        <dbReference type="PROSITE" id="PS51352"/>
    </source>
</evidence>
<dbReference type="GO" id="GO:0034976">
    <property type="term" value="P:response to endoplasmic reticulum stress"/>
    <property type="evidence" value="ECO:0007669"/>
    <property type="project" value="TreeGrafter"/>
</dbReference>
<dbReference type="GO" id="GO:0006457">
    <property type="term" value="P:protein folding"/>
    <property type="evidence" value="ECO:0007669"/>
    <property type="project" value="TreeGrafter"/>
</dbReference>
<dbReference type="InterPro" id="IPR013766">
    <property type="entry name" value="Thioredoxin_domain"/>
</dbReference>
<dbReference type="EMBL" id="JACEFO010001734">
    <property type="protein sequence ID" value="KAF8714768.1"/>
    <property type="molecule type" value="Genomic_DNA"/>
</dbReference>
<dbReference type="SUPFAM" id="SSF52833">
    <property type="entry name" value="Thioredoxin-like"/>
    <property type="match status" value="3"/>
</dbReference>
<evidence type="ECO:0000256" key="3">
    <source>
        <dbReference type="ARBA" id="ARBA00023157"/>
    </source>
</evidence>
<evidence type="ECO:0000256" key="7">
    <source>
        <dbReference type="SAM" id="SignalP"/>
    </source>
</evidence>
<dbReference type="PROSITE" id="PS51352">
    <property type="entry name" value="THIOREDOXIN_2"/>
    <property type="match status" value="2"/>
</dbReference>
<feature type="compositionally biased region" description="Low complexity" evidence="6">
    <location>
        <begin position="511"/>
        <end position="522"/>
    </location>
</feature>
<sequence length="528" mass="58482">MAVYMVLPSILIAGIFLLAGPYLAEAEYAVELGEAVLTLDAGNFSEVVAKHLFIVVEFYAPWCGHCKQLAPEICILICLCHVHEQYEKAAAVLRKHDPLVALAKLDAYDERNKEIKDKYQVHSYPTIKIIENGGNKVRGYGGPRDADGIVEYLKKQVGPASIELKSAEEAAHIIGDKGVVLVGFHHCHDVSCFLNIMRMMDSNVMHVYEILLQVGVFPKFAGVDYETFMAVAEKKRSDYDFFHTSDAGILPRGDQTIKGPVVRLFKPFDELFVDSQDFDKDALEKFIEVSGFPTVVTFDADPTNHKFLERYYSTPSAKAMLFLNFSDDRIEAFRSQIQEAAKQFSANNLSFLIGDVEAADRAFQVVTLSEHLVVINFSQPIPKVNDQPVKVVVADSIDDIVFNSGKNVLLEFYAPWCGHCRKLAPILEEVAVSMQDDEDVVIAKMDGTANDIPTDFAVEGYPTIYFYSTTGDLYSYNGGRSAEDIISFIKKHKGPKVSAVDEVAQTGAGAVEEVSTPSSPSELPNDEL</sequence>
<organism evidence="9 10">
    <name type="scientific">Digitaria exilis</name>
    <dbReference type="NCBI Taxonomy" id="1010633"/>
    <lineage>
        <taxon>Eukaryota</taxon>
        <taxon>Viridiplantae</taxon>
        <taxon>Streptophyta</taxon>
        <taxon>Embryophyta</taxon>
        <taxon>Tracheophyta</taxon>
        <taxon>Spermatophyta</taxon>
        <taxon>Magnoliopsida</taxon>
        <taxon>Liliopsida</taxon>
        <taxon>Poales</taxon>
        <taxon>Poaceae</taxon>
        <taxon>PACMAD clade</taxon>
        <taxon>Panicoideae</taxon>
        <taxon>Panicodae</taxon>
        <taxon>Paniceae</taxon>
        <taxon>Anthephorinae</taxon>
        <taxon>Digitaria</taxon>
    </lineage>
</organism>
<dbReference type="FunFam" id="3.40.30.10:FF:000143">
    <property type="entry name" value="Protein disulfide-isomerase"/>
    <property type="match status" value="1"/>
</dbReference>
<evidence type="ECO:0000256" key="5">
    <source>
        <dbReference type="ARBA" id="ARBA00060135"/>
    </source>
</evidence>
<dbReference type="PANTHER" id="PTHR18929:SF211">
    <property type="entry name" value="PROTEIN DISULFIDE ISOMERASE-LIKE 1-2"/>
    <property type="match status" value="1"/>
</dbReference>
<feature type="chain" id="PRO_5032771514" description="Thioredoxin domain-containing protein" evidence="7">
    <location>
        <begin position="27"/>
        <end position="528"/>
    </location>
</feature>
<dbReference type="CDD" id="cd02961">
    <property type="entry name" value="PDI_a_family"/>
    <property type="match status" value="1"/>
</dbReference>
<dbReference type="Gene3D" id="3.40.30.10">
    <property type="entry name" value="Glutaredoxin"/>
    <property type="match status" value="4"/>
</dbReference>
<name>A0A835EUH9_9POAL</name>
<dbReference type="InterPro" id="IPR017937">
    <property type="entry name" value="Thioredoxin_CS"/>
</dbReference>
<keyword evidence="2 7" id="KW-0732">Signal</keyword>
<feature type="domain" description="Thioredoxin" evidence="8">
    <location>
        <begin position="368"/>
        <end position="494"/>
    </location>
</feature>
<comment type="similarity">
    <text evidence="1">Belongs to the protein disulfide isomerase family.</text>
</comment>
<dbReference type="CDD" id="cd02981">
    <property type="entry name" value="PDI_b_family"/>
    <property type="match status" value="1"/>
</dbReference>
<accession>A0A835EUH9</accession>
<dbReference type="PROSITE" id="PS00194">
    <property type="entry name" value="THIOREDOXIN_1"/>
    <property type="match status" value="2"/>
</dbReference>
<keyword evidence="3" id="KW-1015">Disulfide bond</keyword>